<feature type="transmembrane region" description="Helical" evidence="12">
    <location>
        <begin position="161"/>
        <end position="183"/>
    </location>
</feature>
<reference evidence="14" key="1">
    <citation type="submission" date="2021-01" db="EMBL/GenBank/DDBJ databases">
        <authorList>
            <person name="Corre E."/>
            <person name="Pelletier E."/>
            <person name="Niang G."/>
            <person name="Scheremetjew M."/>
            <person name="Finn R."/>
            <person name="Kale V."/>
            <person name="Holt S."/>
            <person name="Cochrane G."/>
            <person name="Meng A."/>
            <person name="Brown T."/>
            <person name="Cohen L."/>
        </authorList>
    </citation>
    <scope>NUCLEOTIDE SEQUENCE</scope>
    <source>
        <strain evidence="14">RCC3387</strain>
    </source>
</reference>
<dbReference type="GO" id="GO:0047057">
    <property type="term" value="F:vitamin-K-epoxide reductase (warfarin-sensitive) activity"/>
    <property type="evidence" value="ECO:0007669"/>
    <property type="project" value="UniProtKB-EC"/>
</dbReference>
<keyword evidence="8" id="KW-0560">Oxidoreductase</keyword>
<dbReference type="Pfam" id="PF07884">
    <property type="entry name" value="VKOR"/>
    <property type="match status" value="1"/>
</dbReference>
<keyword evidence="4 12" id="KW-0812">Transmembrane</keyword>
<dbReference type="InterPro" id="IPR042406">
    <property type="entry name" value="VKORC1/VKORC1L1"/>
</dbReference>
<evidence type="ECO:0000256" key="11">
    <source>
        <dbReference type="ARBA" id="ARBA00023284"/>
    </source>
</evidence>
<evidence type="ECO:0000256" key="2">
    <source>
        <dbReference type="ARBA" id="ARBA00006214"/>
    </source>
</evidence>
<keyword evidence="5" id="KW-0874">Quinone</keyword>
<feature type="transmembrane region" description="Helical" evidence="12">
    <location>
        <begin position="7"/>
        <end position="26"/>
    </location>
</feature>
<protein>
    <recommendedName>
        <fullName evidence="3">vitamin-K-epoxide reductase (warfarin-sensitive)</fullName>
        <ecNumber evidence="3">1.17.4.4</ecNumber>
    </recommendedName>
</protein>
<evidence type="ECO:0000256" key="5">
    <source>
        <dbReference type="ARBA" id="ARBA00022719"/>
    </source>
</evidence>
<keyword evidence="6" id="KW-0256">Endoplasmic reticulum</keyword>
<gene>
    <name evidence="14" type="ORF">BRAN1462_LOCUS44156</name>
</gene>
<organism evidence="14">
    <name type="scientific">Zooxanthella nutricula</name>
    <dbReference type="NCBI Taxonomy" id="1333877"/>
    <lineage>
        <taxon>Eukaryota</taxon>
        <taxon>Sar</taxon>
        <taxon>Alveolata</taxon>
        <taxon>Dinophyceae</taxon>
        <taxon>Peridiniales</taxon>
        <taxon>Peridiniales incertae sedis</taxon>
        <taxon>Zooxanthella</taxon>
    </lineage>
</organism>
<evidence type="ECO:0000256" key="10">
    <source>
        <dbReference type="ARBA" id="ARBA00023157"/>
    </source>
</evidence>
<dbReference type="PANTHER" id="PTHR14519">
    <property type="entry name" value="VITAMIN K EPOXIDE REDUCTASE COMPLEX, SUBUNIT 1"/>
    <property type="match status" value="1"/>
</dbReference>
<evidence type="ECO:0000256" key="6">
    <source>
        <dbReference type="ARBA" id="ARBA00022824"/>
    </source>
</evidence>
<name>A0A7S2LWX8_9DINO</name>
<evidence type="ECO:0000259" key="13">
    <source>
        <dbReference type="SMART" id="SM00756"/>
    </source>
</evidence>
<comment type="similarity">
    <text evidence="2">Belongs to the VKOR family.</text>
</comment>
<dbReference type="GO" id="GO:0042373">
    <property type="term" value="P:vitamin K metabolic process"/>
    <property type="evidence" value="ECO:0007669"/>
    <property type="project" value="InterPro"/>
</dbReference>
<dbReference type="InterPro" id="IPR038354">
    <property type="entry name" value="VKOR_sf"/>
</dbReference>
<dbReference type="EMBL" id="HBGW01069283">
    <property type="protein sequence ID" value="CAD9618761.1"/>
    <property type="molecule type" value="Transcribed_RNA"/>
</dbReference>
<keyword evidence="10" id="KW-1015">Disulfide bond</keyword>
<feature type="domain" description="Vitamin K epoxide reductase" evidence="13">
    <location>
        <begin position="27"/>
        <end position="212"/>
    </location>
</feature>
<evidence type="ECO:0000256" key="4">
    <source>
        <dbReference type="ARBA" id="ARBA00022692"/>
    </source>
</evidence>
<dbReference type="SMART" id="SM00756">
    <property type="entry name" value="VKc"/>
    <property type="match status" value="1"/>
</dbReference>
<dbReference type="Gene3D" id="1.20.1440.130">
    <property type="entry name" value="VKOR domain"/>
    <property type="match status" value="1"/>
</dbReference>
<evidence type="ECO:0000256" key="3">
    <source>
        <dbReference type="ARBA" id="ARBA00012278"/>
    </source>
</evidence>
<sequence>MGLDGNFYWKVLPLVVAETGVFAYAFTSDLRTCQVVLGLLGLWWCFAALWVEIRIEQAYPGFQYDAPADPAMKAYRPFCDFAPWATCSKVLMSPPGRFLRYFGIAKQLPAGALKDPDLGAVDKVRGMIDVPNPSLGVLFFAAHLFYPALLLLPIITPLLPWLFFAACCGVGLMTVWLAFNLFFVLKDFCVVCVSMYVANFALIPMMYGICKLHRLSVGDYEFFGAVPKNVLYPFLAMDAVMGVAVVALYLSTPAHAREVGYTQMPGDAA</sequence>
<evidence type="ECO:0000313" key="14">
    <source>
        <dbReference type="EMBL" id="CAD9618761.1"/>
    </source>
</evidence>
<dbReference type="PANTHER" id="PTHR14519:SF5">
    <property type="entry name" value="VITAMIN K EPOXIDE REDUCTASE COMPLEX SUBUNIT 1-LIKE PROTEIN 1"/>
    <property type="match status" value="1"/>
</dbReference>
<feature type="transmembrane region" description="Helical" evidence="12">
    <location>
        <begin position="135"/>
        <end position="155"/>
    </location>
</feature>
<dbReference type="EC" id="1.17.4.4" evidence="3"/>
<evidence type="ECO:0000256" key="1">
    <source>
        <dbReference type="ARBA" id="ARBA00004477"/>
    </source>
</evidence>
<accession>A0A7S2LWX8</accession>
<dbReference type="InterPro" id="IPR012932">
    <property type="entry name" value="VKOR"/>
</dbReference>
<dbReference type="GO" id="GO:0005789">
    <property type="term" value="C:endoplasmic reticulum membrane"/>
    <property type="evidence" value="ECO:0007669"/>
    <property type="project" value="UniProtKB-SubCell"/>
</dbReference>
<feature type="transmembrane region" description="Helical" evidence="12">
    <location>
        <begin position="32"/>
        <end position="51"/>
    </location>
</feature>
<keyword evidence="7 12" id="KW-1133">Transmembrane helix</keyword>
<evidence type="ECO:0000256" key="8">
    <source>
        <dbReference type="ARBA" id="ARBA00023002"/>
    </source>
</evidence>
<evidence type="ECO:0000256" key="9">
    <source>
        <dbReference type="ARBA" id="ARBA00023136"/>
    </source>
</evidence>
<dbReference type="AlphaFoldDB" id="A0A7S2LWX8"/>
<feature type="transmembrane region" description="Helical" evidence="12">
    <location>
        <begin position="230"/>
        <end position="250"/>
    </location>
</feature>
<proteinExistence type="inferred from homology"/>
<keyword evidence="9 12" id="KW-0472">Membrane</keyword>
<keyword evidence="11" id="KW-0676">Redox-active center</keyword>
<evidence type="ECO:0000256" key="12">
    <source>
        <dbReference type="SAM" id="Phobius"/>
    </source>
</evidence>
<comment type="subcellular location">
    <subcellularLocation>
        <location evidence="1">Endoplasmic reticulum membrane</location>
        <topology evidence="1">Multi-pass membrane protein</topology>
    </subcellularLocation>
</comment>
<feature type="transmembrane region" description="Helical" evidence="12">
    <location>
        <begin position="190"/>
        <end position="210"/>
    </location>
</feature>
<evidence type="ECO:0000256" key="7">
    <source>
        <dbReference type="ARBA" id="ARBA00022989"/>
    </source>
</evidence>
<dbReference type="GO" id="GO:0048038">
    <property type="term" value="F:quinone binding"/>
    <property type="evidence" value="ECO:0007669"/>
    <property type="project" value="UniProtKB-KW"/>
</dbReference>